<protein>
    <submittedName>
        <fullName evidence="2">Uncharacterized protein</fullName>
    </submittedName>
</protein>
<name>A0A368L8R2_9BURK</name>
<sequence length="99" mass="10625">MTTYSLLSLLLGFFAYALAYYVSDRQAMSGWLFSSVVGIFCVLFVFPGHFKVPGVEALHDWGAPVVKGAFAASWAVGIAVASSIFHGVVQSKTQEDSLS</sequence>
<dbReference type="AlphaFoldDB" id="A0A368L8R2"/>
<keyword evidence="3" id="KW-1185">Reference proteome</keyword>
<evidence type="ECO:0000313" key="2">
    <source>
        <dbReference type="EMBL" id="RCS59619.1"/>
    </source>
</evidence>
<dbReference type="RefSeq" id="WP_114401769.1">
    <property type="nucleotide sequence ID" value="NZ_QPGB01000001.1"/>
</dbReference>
<evidence type="ECO:0000256" key="1">
    <source>
        <dbReference type="SAM" id="Phobius"/>
    </source>
</evidence>
<dbReference type="Proteomes" id="UP000252357">
    <property type="component" value="Unassembled WGS sequence"/>
</dbReference>
<gene>
    <name evidence="2" type="ORF">DU000_02575</name>
</gene>
<feature type="transmembrane region" description="Helical" evidence="1">
    <location>
        <begin position="6"/>
        <end position="23"/>
    </location>
</feature>
<accession>A0A368L8R2</accession>
<keyword evidence="1" id="KW-0812">Transmembrane</keyword>
<feature type="transmembrane region" description="Helical" evidence="1">
    <location>
        <begin position="70"/>
        <end position="89"/>
    </location>
</feature>
<evidence type="ECO:0000313" key="3">
    <source>
        <dbReference type="Proteomes" id="UP000252357"/>
    </source>
</evidence>
<reference evidence="2 3" key="1">
    <citation type="journal article" date="2018" name="Int. J. Syst. Evol. Microbiol.">
        <title>Parvibium lacunae gen. nov., sp. nov., a new member of the family Alcaligenaceae isolated from a freshwater pond.</title>
        <authorList>
            <person name="Chen W.M."/>
            <person name="Xie P.B."/>
            <person name="Hsu M.Y."/>
            <person name="Sheu S.Y."/>
        </authorList>
    </citation>
    <scope>NUCLEOTIDE SEQUENCE [LARGE SCALE GENOMIC DNA]</scope>
    <source>
        <strain evidence="2 3">KMB9</strain>
    </source>
</reference>
<keyword evidence="1" id="KW-1133">Transmembrane helix</keyword>
<feature type="transmembrane region" description="Helical" evidence="1">
    <location>
        <begin position="30"/>
        <end position="50"/>
    </location>
</feature>
<organism evidence="2 3">
    <name type="scientific">Parvibium lacunae</name>
    <dbReference type="NCBI Taxonomy" id="1888893"/>
    <lineage>
        <taxon>Bacteria</taxon>
        <taxon>Pseudomonadati</taxon>
        <taxon>Pseudomonadota</taxon>
        <taxon>Betaproteobacteria</taxon>
        <taxon>Burkholderiales</taxon>
        <taxon>Alcaligenaceae</taxon>
        <taxon>Parvibium</taxon>
    </lineage>
</organism>
<keyword evidence="1" id="KW-0472">Membrane</keyword>
<proteinExistence type="predicted"/>
<comment type="caution">
    <text evidence="2">The sequence shown here is derived from an EMBL/GenBank/DDBJ whole genome shotgun (WGS) entry which is preliminary data.</text>
</comment>
<dbReference type="EMBL" id="QPGB01000001">
    <property type="protein sequence ID" value="RCS59619.1"/>
    <property type="molecule type" value="Genomic_DNA"/>
</dbReference>